<dbReference type="EMBL" id="BSDY01000016">
    <property type="protein sequence ID" value="GLI57345.1"/>
    <property type="molecule type" value="Genomic_DNA"/>
</dbReference>
<evidence type="ECO:0000313" key="2">
    <source>
        <dbReference type="EMBL" id="GLI57345.1"/>
    </source>
</evidence>
<dbReference type="RefSeq" id="WP_281836908.1">
    <property type="nucleotide sequence ID" value="NZ_BSDY01000016.1"/>
</dbReference>
<dbReference type="GO" id="GO:0006260">
    <property type="term" value="P:DNA replication"/>
    <property type="evidence" value="ECO:0007669"/>
    <property type="project" value="InterPro"/>
</dbReference>
<name>A0A9W6GNS9_9FUSO</name>
<feature type="domain" description="Replication-associated protein G2P N-terminal" evidence="1">
    <location>
        <begin position="69"/>
        <end position="192"/>
    </location>
</feature>
<sequence>MELDLRRVCRIGIDRIVISNIEFTSPSQASMSIEGEDWIGERVKLEDDYYTLEKVEKLQDNGKHTVWSNLSFNPNKVLEGHNITNARGVELKEALAMILDELAQNKVEVDISRAIISEIEININLVVKFEEYLQVLALLFLNLQRLRKISNRQKTLQYKNLFKDSTLDGGWNNHGVRAYDKIEELQKEAAFNKQKVVLPKIDLLRIEWWLLSSSYSYYTEKLGKDNTLKALLADDSIIDNIFRELSHNKLFVDAYNCLEKEIVPRLEAEYLAFKRSSKLAKKSGRRVPTNVYKHLLENYWVFDYEHLIDIVKKHDSKHKGREIKRIKDKYFHLNNMEKLSYLVEIIFPHKSRKVGKNLPGIIV</sequence>
<keyword evidence="3" id="KW-1185">Reference proteome</keyword>
<evidence type="ECO:0000313" key="3">
    <source>
        <dbReference type="Proteomes" id="UP001144471"/>
    </source>
</evidence>
<reference evidence="2" key="1">
    <citation type="submission" date="2022-12" db="EMBL/GenBank/DDBJ databases">
        <title>Reference genome sequencing for broad-spectrum identification of bacterial and archaeal isolates by mass spectrometry.</title>
        <authorList>
            <person name="Sekiguchi Y."/>
            <person name="Tourlousse D.M."/>
        </authorList>
    </citation>
    <scope>NUCLEOTIDE SEQUENCE</scope>
    <source>
        <strain evidence="2">10succ1</strain>
    </source>
</reference>
<proteinExistence type="predicted"/>
<gene>
    <name evidence="2" type="ORF">PM10SUCC1_28590</name>
</gene>
<dbReference type="AlphaFoldDB" id="A0A9W6GNS9"/>
<protein>
    <recommendedName>
        <fullName evidence="1">Replication-associated protein G2P N-terminal domain-containing protein</fullName>
    </recommendedName>
</protein>
<dbReference type="Proteomes" id="UP001144471">
    <property type="component" value="Unassembled WGS sequence"/>
</dbReference>
<accession>A0A9W6GNS9</accession>
<comment type="caution">
    <text evidence="2">The sequence shown here is derived from an EMBL/GenBank/DDBJ whole genome shotgun (WGS) entry which is preliminary data.</text>
</comment>
<evidence type="ECO:0000259" key="1">
    <source>
        <dbReference type="Pfam" id="PF05144"/>
    </source>
</evidence>
<organism evidence="2 3">
    <name type="scientific">Propionigenium maris DSM 9537</name>
    <dbReference type="NCBI Taxonomy" id="1123000"/>
    <lineage>
        <taxon>Bacteria</taxon>
        <taxon>Fusobacteriati</taxon>
        <taxon>Fusobacteriota</taxon>
        <taxon>Fusobacteriia</taxon>
        <taxon>Fusobacteriales</taxon>
        <taxon>Fusobacteriaceae</taxon>
        <taxon>Propionigenium</taxon>
    </lineage>
</organism>
<dbReference type="InterPro" id="IPR022686">
    <property type="entry name" value="G2P_N"/>
</dbReference>
<dbReference type="Pfam" id="PF05144">
    <property type="entry name" value="Phage_CRI"/>
    <property type="match status" value="1"/>
</dbReference>